<dbReference type="GO" id="GO:0006281">
    <property type="term" value="P:DNA repair"/>
    <property type="evidence" value="ECO:0007669"/>
    <property type="project" value="InterPro"/>
</dbReference>
<dbReference type="Proteomes" id="UP000198816">
    <property type="component" value="Unassembled WGS sequence"/>
</dbReference>
<dbReference type="InterPro" id="IPR043128">
    <property type="entry name" value="Rev_trsase/Diguanyl_cyclase"/>
</dbReference>
<dbReference type="STRING" id="1058.SAMN05421783_1454"/>
<keyword evidence="5" id="KW-1185">Reference proteome</keyword>
<dbReference type="Pfam" id="PF00817">
    <property type="entry name" value="IMS"/>
    <property type="match status" value="1"/>
</dbReference>
<accession>A0A1H3D9T6</accession>
<dbReference type="SUPFAM" id="SSF56672">
    <property type="entry name" value="DNA/RNA polymerases"/>
    <property type="match status" value="1"/>
</dbReference>
<proteinExistence type="inferred from homology"/>
<dbReference type="PROSITE" id="PS50173">
    <property type="entry name" value="UMUC"/>
    <property type="match status" value="1"/>
</dbReference>
<dbReference type="AlphaFoldDB" id="A0A1H3D9T6"/>
<evidence type="ECO:0000256" key="1">
    <source>
        <dbReference type="ARBA" id="ARBA00010945"/>
    </source>
</evidence>
<evidence type="ECO:0000313" key="4">
    <source>
        <dbReference type="EMBL" id="SDX63155.1"/>
    </source>
</evidence>
<feature type="region of interest" description="Disordered" evidence="2">
    <location>
        <begin position="20"/>
        <end position="39"/>
    </location>
</feature>
<dbReference type="Gene3D" id="3.30.70.270">
    <property type="match status" value="1"/>
</dbReference>
<comment type="similarity">
    <text evidence="1">Belongs to the DNA polymerase type-Y family.</text>
</comment>
<dbReference type="Gene3D" id="3.40.1170.60">
    <property type="match status" value="1"/>
</dbReference>
<feature type="domain" description="UmuC" evidence="3">
    <location>
        <begin position="1"/>
        <end position="24"/>
    </location>
</feature>
<dbReference type="EMBL" id="FNNZ01000045">
    <property type="protein sequence ID" value="SDX63155.1"/>
    <property type="molecule type" value="Genomic_DNA"/>
</dbReference>
<organism evidence="4 5">
    <name type="scientific">Thiocapsa roseopersicina</name>
    <dbReference type="NCBI Taxonomy" id="1058"/>
    <lineage>
        <taxon>Bacteria</taxon>
        <taxon>Pseudomonadati</taxon>
        <taxon>Pseudomonadota</taxon>
        <taxon>Gammaproteobacteria</taxon>
        <taxon>Chromatiales</taxon>
        <taxon>Chromatiaceae</taxon>
        <taxon>Thiocapsa</taxon>
    </lineage>
</organism>
<evidence type="ECO:0000259" key="3">
    <source>
        <dbReference type="PROSITE" id="PS50173"/>
    </source>
</evidence>
<evidence type="ECO:0000313" key="5">
    <source>
        <dbReference type="Proteomes" id="UP000198816"/>
    </source>
</evidence>
<reference evidence="5" key="1">
    <citation type="submission" date="2016-10" db="EMBL/GenBank/DDBJ databases">
        <authorList>
            <person name="Varghese N."/>
            <person name="Submissions S."/>
        </authorList>
    </citation>
    <scope>NUCLEOTIDE SEQUENCE [LARGE SCALE GENOMIC DNA]</scope>
    <source>
        <strain evidence="5">DSM 217</strain>
    </source>
</reference>
<name>A0A1H3D9T6_THIRO</name>
<protein>
    <recommendedName>
        <fullName evidence="3">UmuC domain-containing protein</fullName>
    </recommendedName>
</protein>
<gene>
    <name evidence="4" type="ORF">SAMN05421783_1454</name>
</gene>
<dbReference type="InterPro" id="IPR001126">
    <property type="entry name" value="UmuC"/>
</dbReference>
<dbReference type="InterPro" id="IPR043502">
    <property type="entry name" value="DNA/RNA_pol_sf"/>
</dbReference>
<sequence length="233" mass="25083">MHVDLDAFFAAVEQRDHPARRGGPWLSAPRPADAAWSPTVPTRPDASACARPCRSPKRCAVCRRIRSTCAWICRAMPTCRGRSCGWCGTLAPVVEPFAIDEAYLNVSGLERMVGPPEVVARRTKVAIREAVGLTAWVASVRTSDRRARLGCPQAGWNLGGASRGSPCRPGSDAARCSARTHRHTITYVPVSTQTGDIVMPMQAPRSVPGDSHRSCGERRGIISVAASKPLNFA</sequence>
<evidence type="ECO:0000256" key="2">
    <source>
        <dbReference type="SAM" id="MobiDB-lite"/>
    </source>
</evidence>